<accession>A0A8J4AIH8</accession>
<dbReference type="EMBL" id="BOPO01000110">
    <property type="protein sequence ID" value="GIL29942.1"/>
    <property type="molecule type" value="Genomic_DNA"/>
</dbReference>
<dbReference type="InterPro" id="IPR002711">
    <property type="entry name" value="HNH"/>
</dbReference>
<dbReference type="Proteomes" id="UP000614996">
    <property type="component" value="Unassembled WGS sequence"/>
</dbReference>
<evidence type="ECO:0000313" key="2">
    <source>
        <dbReference type="EMBL" id="GIL29942.1"/>
    </source>
</evidence>
<organism evidence="2 3">
    <name type="scientific">Actinocatenispora comari</name>
    <dbReference type="NCBI Taxonomy" id="2807577"/>
    <lineage>
        <taxon>Bacteria</taxon>
        <taxon>Bacillati</taxon>
        <taxon>Actinomycetota</taxon>
        <taxon>Actinomycetes</taxon>
        <taxon>Micromonosporales</taxon>
        <taxon>Micromonosporaceae</taxon>
        <taxon>Actinocatenispora</taxon>
    </lineage>
</organism>
<dbReference type="Pfam" id="PF01844">
    <property type="entry name" value="HNH"/>
    <property type="match status" value="1"/>
</dbReference>
<dbReference type="GO" id="GO:0008270">
    <property type="term" value="F:zinc ion binding"/>
    <property type="evidence" value="ECO:0007669"/>
    <property type="project" value="InterPro"/>
</dbReference>
<dbReference type="GO" id="GO:0003676">
    <property type="term" value="F:nucleic acid binding"/>
    <property type="evidence" value="ECO:0007669"/>
    <property type="project" value="InterPro"/>
</dbReference>
<protein>
    <recommendedName>
        <fullName evidence="1">HNH domain-containing protein</fullName>
    </recommendedName>
</protein>
<dbReference type="GO" id="GO:0004519">
    <property type="term" value="F:endonuclease activity"/>
    <property type="evidence" value="ECO:0007669"/>
    <property type="project" value="InterPro"/>
</dbReference>
<keyword evidence="3" id="KW-1185">Reference proteome</keyword>
<proteinExistence type="predicted"/>
<gene>
    <name evidence="2" type="ORF">NUM_51960</name>
</gene>
<evidence type="ECO:0000313" key="3">
    <source>
        <dbReference type="Proteomes" id="UP000614996"/>
    </source>
</evidence>
<dbReference type="Gene3D" id="1.10.30.50">
    <property type="match status" value="1"/>
</dbReference>
<name>A0A8J4AIH8_9ACTN</name>
<reference evidence="3" key="1">
    <citation type="journal article" date="2021" name="Int. J. Syst. Evol. Microbiol.">
        <title>Actinocatenispora comari sp. nov., an endophytic actinomycete isolated from aerial parts of Comarum salesowianum.</title>
        <authorList>
            <person name="Oyunbileg N."/>
            <person name="Iizaka Y."/>
            <person name="Hamada M."/>
            <person name="Davaapurev B.O."/>
            <person name="Fukumoto A."/>
            <person name="Tsetseg B."/>
            <person name="Kato F."/>
            <person name="Tamura T."/>
            <person name="Batkhuu J."/>
            <person name="Anzai Y."/>
        </authorList>
    </citation>
    <scope>NUCLEOTIDE SEQUENCE [LARGE SCALE GENOMIC DNA]</scope>
    <source>
        <strain evidence="3">NUM-2625</strain>
    </source>
</reference>
<feature type="domain" description="HNH" evidence="1">
    <location>
        <begin position="29"/>
        <end position="70"/>
    </location>
</feature>
<sequence length="111" mass="12288">MPSNASGLGHHHQARRRAMLAALVPGTPCELCQRPMYPERPLDVDHVIPRAEGGAHGPVRLVHRGCNARRGQALGVQRRRAGVGMRPDTPKTLRWCEAHEAYCSTSHSRAW</sequence>
<comment type="caution">
    <text evidence="2">The sequence shown here is derived from an EMBL/GenBank/DDBJ whole genome shotgun (WGS) entry which is preliminary data.</text>
</comment>
<evidence type="ECO:0000259" key="1">
    <source>
        <dbReference type="Pfam" id="PF01844"/>
    </source>
</evidence>
<dbReference type="AlphaFoldDB" id="A0A8J4AIH8"/>